<reference evidence="4" key="1">
    <citation type="submission" date="2013-07" db="EMBL/GenBank/DDBJ databases">
        <authorList>
            <person name="Geib S."/>
        </authorList>
    </citation>
    <scope>NUCLEOTIDE SEQUENCE</scope>
</reference>
<feature type="transmembrane region" description="Helical" evidence="3">
    <location>
        <begin position="55"/>
        <end position="73"/>
    </location>
</feature>
<feature type="compositionally biased region" description="Pro residues" evidence="2">
    <location>
        <begin position="96"/>
        <end position="110"/>
    </location>
</feature>
<dbReference type="AlphaFoldDB" id="W8BET7"/>
<dbReference type="Pfam" id="PF11027">
    <property type="entry name" value="DUF2615"/>
    <property type="match status" value="1"/>
</dbReference>
<evidence type="ECO:0000256" key="1">
    <source>
        <dbReference type="ARBA" id="ARBA00017902"/>
    </source>
</evidence>
<dbReference type="EMBL" id="GAMC01006725">
    <property type="protein sequence ID" value="JAB99830.1"/>
    <property type="molecule type" value="mRNA"/>
</dbReference>
<keyword evidence="3" id="KW-0472">Membrane</keyword>
<name>W8BET7_CERCA</name>
<keyword evidence="3" id="KW-0812">Transmembrane</keyword>
<feature type="region of interest" description="Disordered" evidence="2">
    <location>
        <begin position="82"/>
        <end position="110"/>
    </location>
</feature>
<sequence length="110" mass="12523">MADEFDGCECVWSHEYAMQRLLAMIRQNQNHCTDTECIDISGRVREANPTGGEEGNFTMMTMLMIFAVLMYLIRPESILKLTNTKRRSRRQDPNDDMPPPPPPPAPPAVN</sequence>
<keyword evidence="3" id="KW-1133">Transmembrane helix</keyword>
<dbReference type="GO" id="GO:0005783">
    <property type="term" value="C:endoplasmic reticulum"/>
    <property type="evidence" value="ECO:0007669"/>
    <property type="project" value="TreeGrafter"/>
</dbReference>
<evidence type="ECO:0000256" key="3">
    <source>
        <dbReference type="SAM" id="Phobius"/>
    </source>
</evidence>
<reference evidence="4" key="2">
    <citation type="journal article" date="2014" name="BMC Genomics">
        <title>A genomic perspective to assessing quality of mass-reared SIT flies used in Mediterranean fruit fly (Ceratitis capitata) eradication in California.</title>
        <authorList>
            <person name="Calla B."/>
            <person name="Hall B."/>
            <person name="Hou S."/>
            <person name="Geib S.M."/>
        </authorList>
    </citation>
    <scope>NUCLEOTIDE SEQUENCE</scope>
</reference>
<evidence type="ECO:0000256" key="2">
    <source>
        <dbReference type="SAM" id="MobiDB-lite"/>
    </source>
</evidence>
<gene>
    <name evidence="4" type="primary">CD034</name>
</gene>
<dbReference type="OrthoDB" id="10054061at2759"/>
<protein>
    <recommendedName>
        <fullName evidence="1">Small integral membrane protein 14</fullName>
    </recommendedName>
</protein>
<dbReference type="InterPro" id="IPR020309">
    <property type="entry name" value="Smim-14"/>
</dbReference>
<accession>W8BET7</accession>
<organism evidence="4">
    <name type="scientific">Ceratitis capitata</name>
    <name type="common">Mediterranean fruit fly</name>
    <name type="synonym">Tephritis capitata</name>
    <dbReference type="NCBI Taxonomy" id="7213"/>
    <lineage>
        <taxon>Eukaryota</taxon>
        <taxon>Metazoa</taxon>
        <taxon>Ecdysozoa</taxon>
        <taxon>Arthropoda</taxon>
        <taxon>Hexapoda</taxon>
        <taxon>Insecta</taxon>
        <taxon>Pterygota</taxon>
        <taxon>Neoptera</taxon>
        <taxon>Endopterygota</taxon>
        <taxon>Diptera</taxon>
        <taxon>Brachycera</taxon>
        <taxon>Muscomorpha</taxon>
        <taxon>Tephritoidea</taxon>
        <taxon>Tephritidae</taxon>
        <taxon>Ceratitis</taxon>
        <taxon>Ceratitis</taxon>
    </lineage>
</organism>
<evidence type="ECO:0000313" key="4">
    <source>
        <dbReference type="EMBL" id="JAB99830.1"/>
    </source>
</evidence>
<proteinExistence type="evidence at transcript level"/>
<dbReference type="PANTHER" id="PTHR31019">
    <property type="entry name" value="SMALL INTEGRAL MEMBRANE PROTEIN 14"/>
    <property type="match status" value="1"/>
</dbReference>
<dbReference type="PANTHER" id="PTHR31019:SF1">
    <property type="entry name" value="SMALL INTEGRAL MEMBRANE PROTEIN 14"/>
    <property type="match status" value="1"/>
</dbReference>